<evidence type="ECO:0000313" key="9">
    <source>
        <dbReference type="WBParaSite" id="GPLIN_000523000"/>
    </source>
</evidence>
<dbReference type="InterPro" id="IPR002213">
    <property type="entry name" value="UDP_glucos_trans"/>
</dbReference>
<evidence type="ECO:0000256" key="4">
    <source>
        <dbReference type="ARBA" id="ARBA00022679"/>
    </source>
</evidence>
<protein>
    <recommendedName>
        <fullName evidence="2">glucuronosyltransferase</fullName>
        <ecNumber evidence="2">2.4.1.17</ecNumber>
    </recommendedName>
</protein>
<feature type="region of interest" description="Disordered" evidence="6">
    <location>
        <begin position="1"/>
        <end position="28"/>
    </location>
</feature>
<feature type="transmembrane region" description="Helical" evidence="7">
    <location>
        <begin position="554"/>
        <end position="581"/>
    </location>
</feature>
<dbReference type="PANTHER" id="PTHR48043">
    <property type="entry name" value="EG:EG0003.4 PROTEIN-RELATED"/>
    <property type="match status" value="1"/>
</dbReference>
<evidence type="ECO:0000256" key="2">
    <source>
        <dbReference type="ARBA" id="ARBA00012544"/>
    </source>
</evidence>
<dbReference type="Gene3D" id="3.40.50.2000">
    <property type="entry name" value="Glycogen Phosphorylase B"/>
    <property type="match status" value="1"/>
</dbReference>
<dbReference type="FunFam" id="3.40.50.2000:FF:000021">
    <property type="entry name" value="UDP-glucuronosyltransferase"/>
    <property type="match status" value="1"/>
</dbReference>
<dbReference type="AlphaFoldDB" id="A0A183BX91"/>
<dbReference type="CDD" id="cd03784">
    <property type="entry name" value="GT1_Gtf-like"/>
    <property type="match status" value="1"/>
</dbReference>
<evidence type="ECO:0000256" key="5">
    <source>
        <dbReference type="ARBA" id="ARBA00047475"/>
    </source>
</evidence>
<dbReference type="InterPro" id="IPR035595">
    <property type="entry name" value="UDP_glycos_trans_CS"/>
</dbReference>
<organism evidence="8 9">
    <name type="scientific">Globodera pallida</name>
    <name type="common">Potato cyst nematode worm</name>
    <name type="synonym">Heterodera pallida</name>
    <dbReference type="NCBI Taxonomy" id="36090"/>
    <lineage>
        <taxon>Eukaryota</taxon>
        <taxon>Metazoa</taxon>
        <taxon>Ecdysozoa</taxon>
        <taxon>Nematoda</taxon>
        <taxon>Chromadorea</taxon>
        <taxon>Rhabditida</taxon>
        <taxon>Tylenchina</taxon>
        <taxon>Tylenchomorpha</taxon>
        <taxon>Tylenchoidea</taxon>
        <taxon>Heteroderidae</taxon>
        <taxon>Heteroderinae</taxon>
        <taxon>Globodera</taxon>
    </lineage>
</organism>
<reference evidence="8" key="2">
    <citation type="submission" date="2014-05" db="EMBL/GenBank/DDBJ databases">
        <title>The genome and life-stage specific transcriptomes of Globodera pallida elucidate key aspects of plant parasitism by a cyst nematode.</title>
        <authorList>
            <person name="Cotton J.A."/>
            <person name="Lilley C.J."/>
            <person name="Jones L.M."/>
            <person name="Kikuchi T."/>
            <person name="Reid A.J."/>
            <person name="Thorpe P."/>
            <person name="Tsai I.J."/>
            <person name="Beasley H."/>
            <person name="Blok V."/>
            <person name="Cock P.J.A."/>
            <person name="Van den Akker S.E."/>
            <person name="Holroyd N."/>
            <person name="Hunt M."/>
            <person name="Mantelin S."/>
            <person name="Naghra H."/>
            <person name="Pain A."/>
            <person name="Palomares-Rius J.E."/>
            <person name="Zarowiecki M."/>
            <person name="Berriman M."/>
            <person name="Jones J.T."/>
            <person name="Urwin P.E."/>
        </authorList>
    </citation>
    <scope>NUCLEOTIDE SEQUENCE [LARGE SCALE GENOMIC DNA]</scope>
    <source>
        <strain evidence="8">Lindley</strain>
    </source>
</reference>
<keyword evidence="3" id="KW-0328">Glycosyltransferase</keyword>
<sequence>MGKLQQYGKGFTDSVRESGEKGTAKGSNSRTTVFHYHLCRLLMMFSQLLILLLMFLPCSIGTTNSRMPLKRRLKILVYSPIPAHSHMQFLGTIADTLAEAGHEVHLLKITDDNKWGFGQTTTNETMFTKIYRVALKPDMKHVRSKSVLYPFSGQNAWPMFNMWDSKFSKIFDLFPCFCKEIVFRSDLLAELKMQQYDVAIYELFDLCGVAKFERIGVHTRLATMAVQLPQMSAVHFGIPTLSSFVPNWAHPSLNAPTMNFWERLINFYNNFYDWYKLNDRITDLETPIIREAFGADFPPLKELAKNISLLFINSNKFLELARPISNKIVYIGGITDEGKKPAELGEKIRTILDNCRSGTVLFSFGSVANTRTLSAKMRRTLLRAFGHFPDYDFIWKLDSESTANESDLIKATPNVHTFEWIPQNAILRHPKLRAFITHCGQNSLSEAAKFGVPIVAIPLFADQLYNAVVAKQRGMAVHVDIRQLIGDETGEVLITALSQILHDGSFRSNAQLVKKKIALTPFSAKDQLVRWVEFAAEFRHLNELNMPTDDDLGWMAYYSVDVILFTAAVVITTILAQILVLKTAFQTLKKAISWLKARKKLKNL</sequence>
<reference evidence="9" key="3">
    <citation type="submission" date="2016-06" db="UniProtKB">
        <authorList>
            <consortium name="WormBaseParasite"/>
        </authorList>
    </citation>
    <scope>IDENTIFICATION</scope>
</reference>
<dbReference type="GO" id="GO:0015020">
    <property type="term" value="F:glucuronosyltransferase activity"/>
    <property type="evidence" value="ECO:0007669"/>
    <property type="project" value="UniProtKB-EC"/>
</dbReference>
<comment type="catalytic activity">
    <reaction evidence="5">
        <text>glucuronate acceptor + UDP-alpha-D-glucuronate = acceptor beta-D-glucuronoside + UDP + H(+)</text>
        <dbReference type="Rhea" id="RHEA:21032"/>
        <dbReference type="ChEBI" id="CHEBI:15378"/>
        <dbReference type="ChEBI" id="CHEBI:58052"/>
        <dbReference type="ChEBI" id="CHEBI:58223"/>
        <dbReference type="ChEBI" id="CHEBI:132367"/>
        <dbReference type="ChEBI" id="CHEBI:132368"/>
        <dbReference type="EC" id="2.4.1.17"/>
    </reaction>
</comment>
<dbReference type="EC" id="2.4.1.17" evidence="2"/>
<evidence type="ECO:0000256" key="6">
    <source>
        <dbReference type="SAM" id="MobiDB-lite"/>
    </source>
</evidence>
<comment type="similarity">
    <text evidence="1">Belongs to the UDP-glycosyltransferase family.</text>
</comment>
<evidence type="ECO:0000313" key="8">
    <source>
        <dbReference type="Proteomes" id="UP000050741"/>
    </source>
</evidence>
<dbReference type="Proteomes" id="UP000050741">
    <property type="component" value="Unassembled WGS sequence"/>
</dbReference>
<accession>A0A183BX91</accession>
<keyword evidence="8" id="KW-1185">Reference proteome</keyword>
<evidence type="ECO:0000256" key="1">
    <source>
        <dbReference type="ARBA" id="ARBA00009995"/>
    </source>
</evidence>
<proteinExistence type="inferred from homology"/>
<feature type="transmembrane region" description="Helical" evidence="7">
    <location>
        <begin position="38"/>
        <end position="56"/>
    </location>
</feature>
<dbReference type="PROSITE" id="PS00375">
    <property type="entry name" value="UDPGT"/>
    <property type="match status" value="1"/>
</dbReference>
<evidence type="ECO:0000256" key="7">
    <source>
        <dbReference type="SAM" id="Phobius"/>
    </source>
</evidence>
<dbReference type="PANTHER" id="PTHR48043:SF145">
    <property type="entry name" value="FI06409P-RELATED"/>
    <property type="match status" value="1"/>
</dbReference>
<keyword evidence="7" id="KW-0812">Transmembrane</keyword>
<dbReference type="InterPro" id="IPR050271">
    <property type="entry name" value="UDP-glycosyltransferase"/>
</dbReference>
<feature type="compositionally biased region" description="Basic and acidic residues" evidence="6">
    <location>
        <begin position="14"/>
        <end position="23"/>
    </location>
</feature>
<reference evidence="8" key="1">
    <citation type="submission" date="2013-12" db="EMBL/GenBank/DDBJ databases">
        <authorList>
            <person name="Aslett M."/>
        </authorList>
    </citation>
    <scope>NUCLEOTIDE SEQUENCE [LARGE SCALE GENOMIC DNA]</scope>
    <source>
        <strain evidence="8">Lindley</strain>
    </source>
</reference>
<evidence type="ECO:0000256" key="3">
    <source>
        <dbReference type="ARBA" id="ARBA00022676"/>
    </source>
</evidence>
<keyword evidence="7" id="KW-1133">Transmembrane helix</keyword>
<keyword evidence="7" id="KW-0472">Membrane</keyword>
<keyword evidence="4" id="KW-0808">Transferase</keyword>
<dbReference type="Pfam" id="PF00201">
    <property type="entry name" value="UDPGT"/>
    <property type="match status" value="1"/>
</dbReference>
<dbReference type="SUPFAM" id="SSF53756">
    <property type="entry name" value="UDP-Glycosyltransferase/glycogen phosphorylase"/>
    <property type="match status" value="1"/>
</dbReference>
<name>A0A183BX91_GLOPA</name>
<dbReference type="WBParaSite" id="GPLIN_000523000">
    <property type="protein sequence ID" value="GPLIN_000523000"/>
    <property type="gene ID" value="GPLIN_000523000"/>
</dbReference>